<keyword evidence="3" id="KW-1185">Reference proteome</keyword>
<accession>A0ABC9FUJ9</accession>
<feature type="region of interest" description="Disordered" evidence="1">
    <location>
        <begin position="153"/>
        <end position="219"/>
    </location>
</feature>
<feature type="compositionally biased region" description="Basic and acidic residues" evidence="1">
    <location>
        <begin position="190"/>
        <end position="207"/>
    </location>
</feature>
<feature type="region of interest" description="Disordered" evidence="1">
    <location>
        <begin position="77"/>
        <end position="111"/>
    </location>
</feature>
<dbReference type="PANTHER" id="PTHR35485:SF9">
    <property type="entry name" value="OS09G0518750 PROTEIN"/>
    <property type="match status" value="1"/>
</dbReference>
<proteinExistence type="predicted"/>
<evidence type="ECO:0000256" key="1">
    <source>
        <dbReference type="SAM" id="MobiDB-lite"/>
    </source>
</evidence>
<dbReference type="Proteomes" id="UP001497457">
    <property type="component" value="Chromosome 7b"/>
</dbReference>
<protein>
    <submittedName>
        <fullName evidence="2">Uncharacterized protein</fullName>
    </submittedName>
</protein>
<organism evidence="2 3">
    <name type="scientific">Urochloa decumbens</name>
    <dbReference type="NCBI Taxonomy" id="240449"/>
    <lineage>
        <taxon>Eukaryota</taxon>
        <taxon>Viridiplantae</taxon>
        <taxon>Streptophyta</taxon>
        <taxon>Embryophyta</taxon>
        <taxon>Tracheophyta</taxon>
        <taxon>Spermatophyta</taxon>
        <taxon>Magnoliopsida</taxon>
        <taxon>Liliopsida</taxon>
        <taxon>Poales</taxon>
        <taxon>Poaceae</taxon>
        <taxon>PACMAD clade</taxon>
        <taxon>Panicoideae</taxon>
        <taxon>Panicodae</taxon>
        <taxon>Paniceae</taxon>
        <taxon>Melinidinae</taxon>
        <taxon>Urochloa</taxon>
    </lineage>
</organism>
<reference evidence="2" key="1">
    <citation type="submission" date="2024-10" db="EMBL/GenBank/DDBJ databases">
        <authorList>
            <person name="Ryan C."/>
        </authorList>
    </citation>
    <scope>NUCLEOTIDE SEQUENCE [LARGE SCALE GENOMIC DNA]</scope>
</reference>
<dbReference type="AlphaFoldDB" id="A0ABC9FUJ9"/>
<sequence>MVEGLISFVYGTIKKRRRERRAMEYERLSSGGAPTTQGRPERFFITGGGRSQSCRFVARPPANDLALSRGERLRLGGLAAPPEGLPENETLSPAGDGRRLFSGRSRRKSPARPLLLRADHCSRSMDGLIPLVCGAIKRRRRAKKAVDYERLSSAGAPTTRGQERFTSGAYHSRSQSCRFPADSPTGELGFSRDEGDRALPEGLRDEPYPPAEGDGWRGLSRSRRFSSMRLFACVSGA</sequence>
<dbReference type="EMBL" id="OZ075117">
    <property type="protein sequence ID" value="CAL5082394.1"/>
    <property type="molecule type" value="Genomic_DNA"/>
</dbReference>
<dbReference type="PANTHER" id="PTHR35485">
    <property type="entry name" value="OS01G0888900 PROTEIN"/>
    <property type="match status" value="1"/>
</dbReference>
<gene>
    <name evidence="2" type="ORF">URODEC1_LOCUS109274</name>
</gene>
<name>A0ABC9FUJ9_9POAL</name>
<evidence type="ECO:0000313" key="2">
    <source>
        <dbReference type="EMBL" id="CAL5082394.1"/>
    </source>
</evidence>
<evidence type="ECO:0000313" key="3">
    <source>
        <dbReference type="Proteomes" id="UP001497457"/>
    </source>
</evidence>